<reference evidence="1" key="1">
    <citation type="submission" date="2020-04" db="EMBL/GenBank/DDBJ databases">
        <title>Peptoniphilus sp. nov. isolated from swine feces.</title>
        <authorList>
            <person name="Ryu S.W."/>
        </authorList>
    </citation>
    <scope>NUCLEOTIDE SEQUENCE [LARGE SCALE GENOMIC DNA]</scope>
    <source>
        <strain evidence="1">AGMB00490</strain>
    </source>
</reference>
<name>A0A848RH33_9FIRM</name>
<dbReference type="AlphaFoldDB" id="A0A848RH33"/>
<comment type="caution">
    <text evidence="1">The sequence shown here is derived from an EMBL/GenBank/DDBJ whole genome shotgun (WGS) entry which is preliminary data.</text>
</comment>
<dbReference type="RefSeq" id="WP_169968477.1">
    <property type="nucleotide sequence ID" value="NZ_JABDSR010000003.1"/>
</dbReference>
<gene>
    <name evidence="1" type="ORF">HKO22_03105</name>
</gene>
<dbReference type="Proteomes" id="UP000568273">
    <property type="component" value="Unassembled WGS sequence"/>
</dbReference>
<organism evidence="1 2">
    <name type="scientific">Peptoniphilus faecalis</name>
    <dbReference type="NCBI Taxonomy" id="2731255"/>
    <lineage>
        <taxon>Bacteria</taxon>
        <taxon>Bacillati</taxon>
        <taxon>Bacillota</taxon>
        <taxon>Tissierellia</taxon>
        <taxon>Tissierellales</taxon>
        <taxon>Peptoniphilaceae</taxon>
        <taxon>Peptoniphilus</taxon>
    </lineage>
</organism>
<protein>
    <submittedName>
        <fullName evidence="1">Uncharacterized protein</fullName>
    </submittedName>
</protein>
<dbReference type="EMBL" id="JABDSR010000003">
    <property type="protein sequence ID" value="NMW84733.1"/>
    <property type="molecule type" value="Genomic_DNA"/>
</dbReference>
<keyword evidence="2" id="KW-1185">Reference proteome</keyword>
<proteinExistence type="predicted"/>
<sequence length="74" mass="8787">MKIDIKLLKNTILELISDIATEMNTPQFKELDRKSFTVGKFEGELLGLYKVFNIITDMEEYRNKKEELNEMEKQ</sequence>
<evidence type="ECO:0000313" key="2">
    <source>
        <dbReference type="Proteomes" id="UP000568273"/>
    </source>
</evidence>
<evidence type="ECO:0000313" key="1">
    <source>
        <dbReference type="EMBL" id="NMW84733.1"/>
    </source>
</evidence>
<accession>A0A848RH33</accession>